<proteinExistence type="inferred from homology"/>
<feature type="transmembrane region" description="Helical" evidence="7">
    <location>
        <begin position="187"/>
        <end position="212"/>
    </location>
</feature>
<gene>
    <name evidence="8" type="ORF">CKO13_04290</name>
</gene>
<evidence type="ECO:0000256" key="6">
    <source>
        <dbReference type="ARBA" id="ARBA00023136"/>
    </source>
</evidence>
<dbReference type="Proteomes" id="UP000738126">
    <property type="component" value="Unassembled WGS sequence"/>
</dbReference>
<dbReference type="HAMAP" id="MF_00672">
    <property type="entry name" value="UPF0761"/>
    <property type="match status" value="1"/>
</dbReference>
<evidence type="ECO:0000256" key="4">
    <source>
        <dbReference type="ARBA" id="ARBA00022692"/>
    </source>
</evidence>
<evidence type="ECO:0000256" key="3">
    <source>
        <dbReference type="ARBA" id="ARBA00022519"/>
    </source>
</evidence>
<sequence length="427" mass="46371">MYPPSLKAYGAAAGRWLQRRRALVSAAGLLRHLLGRIRSDDCARSAAMLAYVTLLAIVPLLTIGFSVFAAFPVFEGVTDRLRGLLVENLVPAASEVVDDYLEAFIGRAAELTAVGVVGLAVSALLLLNTIERVLNGIWAVARPRPPLQRLMVYWTVLTIGPLLLGVSLVASSYMGTVSLGPLEPPSAVVAGVLGLAPFVVQAVVFTLVYSLVPHRSVPAHHAAVGGVVASLLFELAKAGFAQFIARAPTYEAVYGALAALPIFLVWLYISWWVVLLGAELTRSLEGYRRGDEPVQRWALLRAVRLLGRLYEAQRRGEAPSTEALRRREPRIGEAQMRAALEQLQGARIVDRTAEGGWILRRDASTFTLAELQQILAYPLPPLAELGAPQDAWEQRLADCLRPVEERWRSSLDRPLSELLGPAAGEGT</sequence>
<evidence type="ECO:0000256" key="1">
    <source>
        <dbReference type="ARBA" id="ARBA00004651"/>
    </source>
</evidence>
<keyword evidence="3" id="KW-0997">Cell inner membrane</keyword>
<dbReference type="NCBIfam" id="TIGR00765">
    <property type="entry name" value="yihY_not_rbn"/>
    <property type="match status" value="1"/>
</dbReference>
<name>A0ABS1E3G8_9GAMM</name>
<feature type="transmembrane region" description="Helical" evidence="7">
    <location>
        <begin position="224"/>
        <end position="245"/>
    </location>
</feature>
<keyword evidence="9" id="KW-1185">Reference proteome</keyword>
<comment type="similarity">
    <text evidence="7">Belongs to the UPF0761 family.</text>
</comment>
<evidence type="ECO:0000256" key="2">
    <source>
        <dbReference type="ARBA" id="ARBA00022475"/>
    </source>
</evidence>
<keyword evidence="6 7" id="KW-0472">Membrane</keyword>
<feature type="transmembrane region" description="Helical" evidence="7">
    <location>
        <begin position="111"/>
        <end position="130"/>
    </location>
</feature>
<comment type="subcellular location">
    <subcellularLocation>
        <location evidence="1 7">Cell membrane</location>
        <topology evidence="1 7">Multi-pass membrane protein</topology>
    </subcellularLocation>
</comment>
<evidence type="ECO:0000313" key="8">
    <source>
        <dbReference type="EMBL" id="MBK1726256.1"/>
    </source>
</evidence>
<protein>
    <recommendedName>
        <fullName evidence="7">UPF0761 membrane protein CKO13_04290</fullName>
    </recommendedName>
</protein>
<dbReference type="PANTHER" id="PTHR30213:SF0">
    <property type="entry name" value="UPF0761 MEMBRANE PROTEIN YIHY"/>
    <property type="match status" value="1"/>
</dbReference>
<dbReference type="RefSeq" id="WP_200257189.1">
    <property type="nucleotide sequence ID" value="NZ_NRSH01000031.1"/>
</dbReference>
<comment type="caution">
    <text evidence="8">The sequence shown here is derived from an EMBL/GenBank/DDBJ whole genome shotgun (WGS) entry which is preliminary data.</text>
</comment>
<keyword evidence="2 7" id="KW-1003">Cell membrane</keyword>
<keyword evidence="5 7" id="KW-1133">Transmembrane helix</keyword>
<reference evidence="8 9" key="1">
    <citation type="journal article" date="2020" name="Microorganisms">
        <title>Osmotic Adaptation and Compatible Solute Biosynthesis of Phototrophic Bacteria as Revealed from Genome Analyses.</title>
        <authorList>
            <person name="Imhoff J.F."/>
            <person name="Rahn T."/>
            <person name="Kunzel S."/>
            <person name="Keller A."/>
            <person name="Neulinger S.C."/>
        </authorList>
    </citation>
    <scope>NUCLEOTIDE SEQUENCE [LARGE SCALE GENOMIC DNA]</scope>
    <source>
        <strain evidence="8 9">DSM 15116</strain>
    </source>
</reference>
<dbReference type="EMBL" id="NRSH01000031">
    <property type="protein sequence ID" value="MBK1726256.1"/>
    <property type="molecule type" value="Genomic_DNA"/>
</dbReference>
<dbReference type="InterPro" id="IPR023679">
    <property type="entry name" value="UPF0761_bac"/>
</dbReference>
<feature type="transmembrane region" description="Helical" evidence="7">
    <location>
        <begin position="151"/>
        <end position="175"/>
    </location>
</feature>
<evidence type="ECO:0000313" key="9">
    <source>
        <dbReference type="Proteomes" id="UP000738126"/>
    </source>
</evidence>
<feature type="transmembrane region" description="Helical" evidence="7">
    <location>
        <begin position="46"/>
        <end position="74"/>
    </location>
</feature>
<evidence type="ECO:0000256" key="5">
    <source>
        <dbReference type="ARBA" id="ARBA00022989"/>
    </source>
</evidence>
<dbReference type="PANTHER" id="PTHR30213">
    <property type="entry name" value="INNER MEMBRANE PROTEIN YHJD"/>
    <property type="match status" value="1"/>
</dbReference>
<dbReference type="InterPro" id="IPR017039">
    <property type="entry name" value="Virul_fac_BrkB"/>
</dbReference>
<feature type="transmembrane region" description="Helical" evidence="7">
    <location>
        <begin position="257"/>
        <end position="278"/>
    </location>
</feature>
<accession>A0ABS1E3G8</accession>
<dbReference type="Pfam" id="PF03631">
    <property type="entry name" value="Virul_fac_BrkB"/>
    <property type="match status" value="1"/>
</dbReference>
<keyword evidence="4 7" id="KW-0812">Transmembrane</keyword>
<evidence type="ECO:0000256" key="7">
    <source>
        <dbReference type="HAMAP-Rule" id="MF_00672"/>
    </source>
</evidence>
<organism evidence="8 9">
    <name type="scientific">Halorhodospira neutriphila</name>
    <dbReference type="NCBI Taxonomy" id="168379"/>
    <lineage>
        <taxon>Bacteria</taxon>
        <taxon>Pseudomonadati</taxon>
        <taxon>Pseudomonadota</taxon>
        <taxon>Gammaproteobacteria</taxon>
        <taxon>Chromatiales</taxon>
        <taxon>Ectothiorhodospiraceae</taxon>
        <taxon>Halorhodospira</taxon>
    </lineage>
</organism>